<name>A0AAD5QMZ4_PARTN</name>
<evidence type="ECO:0000259" key="2">
    <source>
        <dbReference type="SMART" id="SM00198"/>
    </source>
</evidence>
<dbReference type="SMART" id="SM00198">
    <property type="entry name" value="SCP"/>
    <property type="match status" value="1"/>
</dbReference>
<evidence type="ECO:0000256" key="1">
    <source>
        <dbReference type="SAM" id="SignalP"/>
    </source>
</evidence>
<dbReference type="EMBL" id="JAHQIW010002288">
    <property type="protein sequence ID" value="KAJ1354970.1"/>
    <property type="molecule type" value="Genomic_DNA"/>
</dbReference>
<accession>A0AAD5QMZ4</accession>
<protein>
    <submittedName>
        <fullName evidence="3">Peptidase inhibitor 15</fullName>
    </submittedName>
</protein>
<keyword evidence="1" id="KW-0732">Signal</keyword>
<comment type="caution">
    <text evidence="3">The sequence shown here is derived from an EMBL/GenBank/DDBJ whole genome shotgun (WGS) entry which is preliminary data.</text>
</comment>
<evidence type="ECO:0000313" key="4">
    <source>
        <dbReference type="Proteomes" id="UP001196413"/>
    </source>
</evidence>
<dbReference type="AlphaFoldDB" id="A0AAD5QMZ4"/>
<feature type="signal peptide" evidence="1">
    <location>
        <begin position="1"/>
        <end position="33"/>
    </location>
</feature>
<reference evidence="3" key="1">
    <citation type="submission" date="2021-06" db="EMBL/GenBank/DDBJ databases">
        <title>Parelaphostrongylus tenuis whole genome reference sequence.</title>
        <authorList>
            <person name="Garwood T.J."/>
            <person name="Larsen P.A."/>
            <person name="Fountain-Jones N.M."/>
            <person name="Garbe J.R."/>
            <person name="Macchietto M.G."/>
            <person name="Kania S.A."/>
            <person name="Gerhold R.W."/>
            <person name="Richards J.E."/>
            <person name="Wolf T.M."/>
        </authorList>
    </citation>
    <scope>NUCLEOTIDE SEQUENCE</scope>
    <source>
        <strain evidence="3">MNPRO001-30</strain>
        <tissue evidence="3">Meninges</tissue>
    </source>
</reference>
<sequence length="257" mass="28206">MKVLTSNGKSHRKMNTIAALLLLLVAELQSCISTQSKMVPDPPQCSGSNMTKDLRATARRHHNRNRKDLARGKLRAYGYPEASNMSYMEYDCSLEKASLEVAMSICDNTSHHDFQFSGINIATISYNKSRPYPFNGSFNVYDVRQIVEEWWKSGAQSPAPSELKPNGTRNDTLRIPFLQMADAAANKLGCAFHICSGGNSHGGNVSFVCKYAPQHVSVGVALYEKGEPCSACGGIQNSSCIGRGLCNNTDIHNEKFC</sequence>
<organism evidence="3 4">
    <name type="scientific">Parelaphostrongylus tenuis</name>
    <name type="common">Meningeal worm</name>
    <dbReference type="NCBI Taxonomy" id="148309"/>
    <lineage>
        <taxon>Eukaryota</taxon>
        <taxon>Metazoa</taxon>
        <taxon>Ecdysozoa</taxon>
        <taxon>Nematoda</taxon>
        <taxon>Chromadorea</taxon>
        <taxon>Rhabditida</taxon>
        <taxon>Rhabditina</taxon>
        <taxon>Rhabditomorpha</taxon>
        <taxon>Strongyloidea</taxon>
        <taxon>Metastrongylidae</taxon>
        <taxon>Parelaphostrongylus</taxon>
    </lineage>
</organism>
<dbReference type="CDD" id="cd05380">
    <property type="entry name" value="CAP_euk"/>
    <property type="match status" value="1"/>
</dbReference>
<dbReference type="InterPro" id="IPR014044">
    <property type="entry name" value="CAP_dom"/>
</dbReference>
<keyword evidence="4" id="KW-1185">Reference proteome</keyword>
<dbReference type="Gene3D" id="3.40.33.10">
    <property type="entry name" value="CAP"/>
    <property type="match status" value="1"/>
</dbReference>
<gene>
    <name evidence="3" type="primary">PI15_2</name>
    <name evidence="3" type="ORF">KIN20_012074</name>
</gene>
<proteinExistence type="predicted"/>
<feature type="chain" id="PRO_5042013640" evidence="1">
    <location>
        <begin position="34"/>
        <end position="257"/>
    </location>
</feature>
<feature type="domain" description="SCP" evidence="2">
    <location>
        <begin position="52"/>
        <end position="219"/>
    </location>
</feature>
<dbReference type="SUPFAM" id="SSF55797">
    <property type="entry name" value="PR-1-like"/>
    <property type="match status" value="1"/>
</dbReference>
<dbReference type="Proteomes" id="UP001196413">
    <property type="component" value="Unassembled WGS sequence"/>
</dbReference>
<dbReference type="InterPro" id="IPR035940">
    <property type="entry name" value="CAP_sf"/>
</dbReference>
<dbReference type="Pfam" id="PF00188">
    <property type="entry name" value="CAP"/>
    <property type="match status" value="1"/>
</dbReference>
<evidence type="ECO:0000313" key="3">
    <source>
        <dbReference type="EMBL" id="KAJ1354970.1"/>
    </source>
</evidence>